<dbReference type="InterPro" id="IPR052407">
    <property type="entry name" value="BTB_POZ_domain_cont_9"/>
</dbReference>
<dbReference type="InterPro" id="IPR011990">
    <property type="entry name" value="TPR-like_helical_dom_sf"/>
</dbReference>
<dbReference type="SUPFAM" id="SSF54695">
    <property type="entry name" value="POZ domain"/>
    <property type="match status" value="1"/>
</dbReference>
<dbReference type="InterPro" id="IPR024729">
    <property type="entry name" value="USP7_ICP0-binding_dom"/>
</dbReference>
<gene>
    <name evidence="3" type="ORF">C2G38_2143503</name>
</gene>
<dbReference type="InterPro" id="IPR000210">
    <property type="entry name" value="BTB/POZ_dom"/>
</dbReference>
<evidence type="ECO:0000313" key="4">
    <source>
        <dbReference type="Proteomes" id="UP000266673"/>
    </source>
</evidence>
<keyword evidence="3" id="KW-0378">Hydrolase</keyword>
<dbReference type="Proteomes" id="UP000266673">
    <property type="component" value="Unassembled WGS sequence"/>
</dbReference>
<keyword evidence="1" id="KW-0833">Ubl conjugation pathway</keyword>
<dbReference type="Gene3D" id="1.25.40.10">
    <property type="entry name" value="Tetratricopeptide repeat domain"/>
    <property type="match status" value="1"/>
</dbReference>
<evidence type="ECO:0000256" key="1">
    <source>
        <dbReference type="ARBA" id="ARBA00022786"/>
    </source>
</evidence>
<comment type="caution">
    <text evidence="3">The sequence shown here is derived from an EMBL/GenBank/DDBJ whole genome shotgun (WGS) entry which is preliminary data.</text>
</comment>
<dbReference type="STRING" id="44941.A0A397V109"/>
<dbReference type="Pfam" id="PF00651">
    <property type="entry name" value="BTB"/>
    <property type="match status" value="1"/>
</dbReference>
<dbReference type="CDD" id="cd18186">
    <property type="entry name" value="BTB_POZ_ZBTB_KLHL-like"/>
    <property type="match status" value="1"/>
</dbReference>
<dbReference type="InterPro" id="IPR011333">
    <property type="entry name" value="SKP1/BTB/POZ_sf"/>
</dbReference>
<protein>
    <submittedName>
        <fullName evidence="3">ICP0-binding domain of ubiquitin-specific protease 7-domain-containing protein</fullName>
    </submittedName>
</protein>
<proteinExistence type="predicted"/>
<reference evidence="3 4" key="1">
    <citation type="submission" date="2018-06" db="EMBL/GenBank/DDBJ databases">
        <title>Comparative genomics reveals the genomic features of Rhizophagus irregularis, R. cerebriforme, R. diaphanum and Gigaspora rosea, and their symbiotic lifestyle signature.</title>
        <authorList>
            <person name="Morin E."/>
            <person name="San Clemente H."/>
            <person name="Chen E.C.H."/>
            <person name="De La Providencia I."/>
            <person name="Hainaut M."/>
            <person name="Kuo A."/>
            <person name="Kohler A."/>
            <person name="Murat C."/>
            <person name="Tang N."/>
            <person name="Roy S."/>
            <person name="Loubradou J."/>
            <person name="Henrissat B."/>
            <person name="Grigoriev I.V."/>
            <person name="Corradi N."/>
            <person name="Roux C."/>
            <person name="Martin F.M."/>
        </authorList>
    </citation>
    <scope>NUCLEOTIDE SEQUENCE [LARGE SCALE GENOMIC DNA]</scope>
    <source>
        <strain evidence="3 4">DAOM 194757</strain>
    </source>
</reference>
<feature type="domain" description="BTB" evidence="2">
    <location>
        <begin position="23"/>
        <end position="95"/>
    </location>
</feature>
<organism evidence="3 4">
    <name type="scientific">Gigaspora rosea</name>
    <dbReference type="NCBI Taxonomy" id="44941"/>
    <lineage>
        <taxon>Eukaryota</taxon>
        <taxon>Fungi</taxon>
        <taxon>Fungi incertae sedis</taxon>
        <taxon>Mucoromycota</taxon>
        <taxon>Glomeromycotina</taxon>
        <taxon>Glomeromycetes</taxon>
        <taxon>Diversisporales</taxon>
        <taxon>Gigasporaceae</taxon>
        <taxon>Gigaspora</taxon>
    </lineage>
</organism>
<dbReference type="SMART" id="SM00225">
    <property type="entry name" value="BTB"/>
    <property type="match status" value="1"/>
</dbReference>
<dbReference type="PROSITE" id="PS50097">
    <property type="entry name" value="BTB"/>
    <property type="match status" value="1"/>
</dbReference>
<keyword evidence="4" id="KW-1185">Reference proteome</keyword>
<dbReference type="AlphaFoldDB" id="A0A397V109"/>
<dbReference type="EMBL" id="QKWP01000735">
    <property type="protein sequence ID" value="RIB15561.1"/>
    <property type="molecule type" value="Genomic_DNA"/>
</dbReference>
<dbReference type="GO" id="GO:0008233">
    <property type="term" value="F:peptidase activity"/>
    <property type="evidence" value="ECO:0007669"/>
    <property type="project" value="UniProtKB-KW"/>
</dbReference>
<keyword evidence="3" id="KW-0645">Protease</keyword>
<dbReference type="OrthoDB" id="289038at2759"/>
<dbReference type="SUPFAM" id="SSF48452">
    <property type="entry name" value="TPR-like"/>
    <property type="match status" value="1"/>
</dbReference>
<accession>A0A397V109</accession>
<dbReference type="Gene3D" id="3.10.20.90">
    <property type="entry name" value="Phosphatidylinositol 3-kinase Catalytic Subunit, Chain A, domain 1"/>
    <property type="match status" value="2"/>
</dbReference>
<dbReference type="Gene3D" id="3.30.710.10">
    <property type="entry name" value="Potassium Channel Kv1.1, Chain A"/>
    <property type="match status" value="1"/>
</dbReference>
<dbReference type="GO" id="GO:0006508">
    <property type="term" value="P:proteolysis"/>
    <property type="evidence" value="ECO:0007669"/>
    <property type="project" value="UniProtKB-KW"/>
</dbReference>
<evidence type="ECO:0000259" key="2">
    <source>
        <dbReference type="PROSITE" id="PS50097"/>
    </source>
</evidence>
<dbReference type="Pfam" id="PF12436">
    <property type="entry name" value="USP7_ICP0_bdg"/>
    <property type="match status" value="1"/>
</dbReference>
<dbReference type="PANTHER" id="PTHR46306:SF1">
    <property type="entry name" value="BTB_POZ DOMAIN-CONTAINING PROTEIN 9"/>
    <property type="match status" value="1"/>
</dbReference>
<name>A0A397V109_9GLOM</name>
<sequence length="749" mass="87435">MTTKFFDQLCNNLTKLLENSDEHNVIIKVGQDPNIQAFKAHSIILNSRCLYFKDKLAAITYNDNNMKIIDQTNVSIEIFDIIIRYIYNGVISLETINESTIFELLLASSEFGLKELIKHLQLSLIMNHASWLRLNFSSIYQASLKDKNLRDLQQFYDDIIAKGPIIFDSNFVFDSDEFLTLSENTLILILKLENLQMDEGKIWDYIIKWGIAQNPFLPSNLAQWSNQHFLALKNSLKNCLPLIRYFQISGEDIFDKVWPYRNILEPSLWEDIMIKFMAPNRTIVSHILPPRVNSLTIPSSQDNITIDDNSASTELRNVDETCRIMVKREESFVELMDIEPNYTFALNNRGITYLNMIKSKESFVDSNKSLEIEPDDTFALRIRGTTYHIEERSLFLHIKIVTPDIFERHQGFDLANFNNKQYPLSEIPQFRILKNETYWAFKAMVARRFGIMAEQLRFWVFTIRENKTFRLNKPISDDSLAITMEEVHKQRAAEQNELKLFMEVTNKPINNDTWFPSITNYTNTLIIFIKFYNPDTQSLEGLCHLYVDGYDKVCKILPILCEKKTFPPNTPLNIYHELPNSIQEMKINLSFRESKIQNGDVICFQRVLTENEALVYTAKGFIHNISIFYKLLYTCMVVQFKPKYEDQEQKPEFELVLNLRHKYDDVAKFVAKFLGIDPLKLQFTTAQPVSGKPQAVIERKPTQTLKDMLQKTYMPNSPNLLYYEMLDIVVKSEIRSSLSEEESSSSEED</sequence>
<evidence type="ECO:0000313" key="3">
    <source>
        <dbReference type="EMBL" id="RIB15561.1"/>
    </source>
</evidence>
<dbReference type="PANTHER" id="PTHR46306">
    <property type="entry name" value="BTB/POZ DOMAIN-CONTAINING PROTEIN 9"/>
    <property type="match status" value="1"/>
</dbReference>
<dbReference type="GO" id="GO:0005737">
    <property type="term" value="C:cytoplasm"/>
    <property type="evidence" value="ECO:0007669"/>
    <property type="project" value="TreeGrafter"/>
</dbReference>